<dbReference type="AlphaFoldDB" id="A0A285I0G9"/>
<feature type="domain" description="Putative restriction endonuclease" evidence="1">
    <location>
        <begin position="8"/>
        <end position="166"/>
    </location>
</feature>
<protein>
    <submittedName>
        <fullName evidence="2">Putative restriction endonuclease</fullName>
    </submittedName>
</protein>
<dbReference type="GO" id="GO:0004519">
    <property type="term" value="F:endonuclease activity"/>
    <property type="evidence" value="ECO:0007669"/>
    <property type="project" value="UniProtKB-KW"/>
</dbReference>
<dbReference type="CDD" id="cd06260">
    <property type="entry name" value="DUF820-like"/>
    <property type="match status" value="1"/>
</dbReference>
<dbReference type="InterPro" id="IPR012296">
    <property type="entry name" value="Nuclease_put_TT1808"/>
</dbReference>
<proteinExistence type="predicted"/>
<dbReference type="PANTHER" id="PTHR35400">
    <property type="entry name" value="SLR1083 PROTEIN"/>
    <property type="match status" value="1"/>
</dbReference>
<keyword evidence="2" id="KW-0378">Hydrolase</keyword>
<gene>
    <name evidence="2" type="ORF">SAMN05421748_106169</name>
</gene>
<keyword evidence="2" id="KW-0255">Endonuclease</keyword>
<dbReference type="EMBL" id="OBDY01000006">
    <property type="protein sequence ID" value="SNY41465.1"/>
    <property type="molecule type" value="Genomic_DNA"/>
</dbReference>
<dbReference type="InterPro" id="IPR011335">
    <property type="entry name" value="Restrct_endonuc-II-like"/>
</dbReference>
<organism evidence="2 3">
    <name type="scientific">Paractinoplanes atraurantiacus</name>
    <dbReference type="NCBI Taxonomy" id="1036182"/>
    <lineage>
        <taxon>Bacteria</taxon>
        <taxon>Bacillati</taxon>
        <taxon>Actinomycetota</taxon>
        <taxon>Actinomycetes</taxon>
        <taxon>Micromonosporales</taxon>
        <taxon>Micromonosporaceae</taxon>
        <taxon>Paractinoplanes</taxon>
    </lineage>
</organism>
<accession>A0A285I0G9</accession>
<dbReference type="RefSeq" id="WP_097320988.1">
    <property type="nucleotide sequence ID" value="NZ_OBDY01000006.1"/>
</dbReference>
<evidence type="ECO:0000259" key="1">
    <source>
        <dbReference type="Pfam" id="PF05685"/>
    </source>
</evidence>
<evidence type="ECO:0000313" key="2">
    <source>
        <dbReference type="EMBL" id="SNY41465.1"/>
    </source>
</evidence>
<sequence>MSPLTEVEYLAIYEPARRIELMDGRPRPSPAPSWPHQEMSWLLVGALRAAAEAAGFRVAASINVRLDIDRIVIPDIVVTRDPQPGLVVDSTDVVLIAEIAPENALTDRGLQIRYAAAYIPWYLLVEPHRPTPGVIRIQLFRLTHGHYARQATAISGDVLSAAKPFAMSLRPEDFRAGR</sequence>
<dbReference type="Pfam" id="PF05685">
    <property type="entry name" value="Uma2"/>
    <property type="match status" value="1"/>
</dbReference>
<evidence type="ECO:0000313" key="3">
    <source>
        <dbReference type="Proteomes" id="UP000219612"/>
    </source>
</evidence>
<dbReference type="Proteomes" id="UP000219612">
    <property type="component" value="Unassembled WGS sequence"/>
</dbReference>
<dbReference type="InterPro" id="IPR008538">
    <property type="entry name" value="Uma2"/>
</dbReference>
<dbReference type="SUPFAM" id="SSF52980">
    <property type="entry name" value="Restriction endonuclease-like"/>
    <property type="match status" value="1"/>
</dbReference>
<dbReference type="Gene3D" id="3.90.1570.10">
    <property type="entry name" value="tt1808, chain A"/>
    <property type="match status" value="1"/>
</dbReference>
<dbReference type="PANTHER" id="PTHR35400:SF3">
    <property type="entry name" value="SLL1072 PROTEIN"/>
    <property type="match status" value="1"/>
</dbReference>
<keyword evidence="2" id="KW-0540">Nuclease</keyword>
<dbReference type="OrthoDB" id="9799703at2"/>
<keyword evidence="3" id="KW-1185">Reference proteome</keyword>
<reference evidence="2 3" key="1">
    <citation type="submission" date="2017-09" db="EMBL/GenBank/DDBJ databases">
        <authorList>
            <person name="Ehlers B."/>
            <person name="Leendertz F.H."/>
        </authorList>
    </citation>
    <scope>NUCLEOTIDE SEQUENCE [LARGE SCALE GENOMIC DNA]</scope>
    <source>
        <strain evidence="2 3">CGMCC 4.6857</strain>
    </source>
</reference>
<name>A0A285I0G9_9ACTN</name>